<evidence type="ECO:0008006" key="3">
    <source>
        <dbReference type="Google" id="ProtNLM"/>
    </source>
</evidence>
<name>A0ABU7ICE6_9SPHI</name>
<sequence>MKKLFTIILIGFSTMAYGQNLSMIEKDLLKPLKKIHYWSGMGYQDKLSVADSLTKENSLLKKKLLKYTKNRPSTLGYDFKALQKEGMTIATSADKKFRIYSWDTYTGGTMHFFENVYQYQSGKVTLSESIGSSEDAKGFFSEIFTLQTDSGPIYLGYLHSILSTKLAYQNICLFKIENAQLKDAKLIKTKNGLNNSLGFEFDFFSVVNRKERPVKLIYFDEAKKEIKIPLVKANGEVTPKFITYRYTGKYFERDKK</sequence>
<proteinExistence type="predicted"/>
<dbReference type="RefSeq" id="WP_330109413.1">
    <property type="nucleotide sequence ID" value="NZ_JAZDQT010000003.1"/>
</dbReference>
<evidence type="ECO:0000313" key="2">
    <source>
        <dbReference type="Proteomes" id="UP001336835"/>
    </source>
</evidence>
<organism evidence="1 2">
    <name type="scientific">Pedobacter albus</name>
    <dbReference type="NCBI Taxonomy" id="3113905"/>
    <lineage>
        <taxon>Bacteria</taxon>
        <taxon>Pseudomonadati</taxon>
        <taxon>Bacteroidota</taxon>
        <taxon>Sphingobacteriia</taxon>
        <taxon>Sphingobacteriales</taxon>
        <taxon>Sphingobacteriaceae</taxon>
        <taxon>Pedobacter</taxon>
    </lineage>
</organism>
<accession>A0ABU7ICE6</accession>
<dbReference type="EMBL" id="JAZDQT010000003">
    <property type="protein sequence ID" value="MEE1947129.1"/>
    <property type="molecule type" value="Genomic_DNA"/>
</dbReference>
<dbReference type="Proteomes" id="UP001336835">
    <property type="component" value="Unassembled WGS sequence"/>
</dbReference>
<keyword evidence="2" id="KW-1185">Reference proteome</keyword>
<comment type="caution">
    <text evidence="1">The sequence shown here is derived from an EMBL/GenBank/DDBJ whole genome shotgun (WGS) entry which is preliminary data.</text>
</comment>
<reference evidence="1 2" key="1">
    <citation type="submission" date="2024-01" db="EMBL/GenBank/DDBJ databases">
        <title>Pedobacter sp. nov., isolated from fresh soil.</title>
        <authorList>
            <person name="Le N.T.T."/>
        </authorList>
    </citation>
    <scope>NUCLEOTIDE SEQUENCE [LARGE SCALE GENOMIC DNA]</scope>
    <source>
        <strain evidence="1 2">KR3-3</strain>
    </source>
</reference>
<gene>
    <name evidence="1" type="ORF">VRU48_18530</name>
</gene>
<evidence type="ECO:0000313" key="1">
    <source>
        <dbReference type="EMBL" id="MEE1947129.1"/>
    </source>
</evidence>
<protein>
    <recommendedName>
        <fullName evidence="3">DUF3108 domain-containing protein</fullName>
    </recommendedName>
</protein>